<dbReference type="Proteomes" id="UP000008022">
    <property type="component" value="Unassembled WGS sequence"/>
</dbReference>
<name>A0A0E0NQ60_ORYRU</name>
<proteinExistence type="predicted"/>
<protein>
    <submittedName>
        <fullName evidence="1">Uncharacterized protein</fullName>
    </submittedName>
</protein>
<dbReference type="HOGENOM" id="CLU_3336407_0_0_1"/>
<dbReference type="EnsemblPlants" id="ORUFI03G04700.1">
    <property type="protein sequence ID" value="ORUFI03G04700.1"/>
    <property type="gene ID" value="ORUFI03G04700"/>
</dbReference>
<organism evidence="1 2">
    <name type="scientific">Oryza rufipogon</name>
    <name type="common">Brownbeard rice</name>
    <name type="synonym">Asian wild rice</name>
    <dbReference type="NCBI Taxonomy" id="4529"/>
    <lineage>
        <taxon>Eukaryota</taxon>
        <taxon>Viridiplantae</taxon>
        <taxon>Streptophyta</taxon>
        <taxon>Embryophyta</taxon>
        <taxon>Tracheophyta</taxon>
        <taxon>Spermatophyta</taxon>
        <taxon>Magnoliopsida</taxon>
        <taxon>Liliopsida</taxon>
        <taxon>Poales</taxon>
        <taxon>Poaceae</taxon>
        <taxon>BOP clade</taxon>
        <taxon>Oryzoideae</taxon>
        <taxon>Oryzeae</taxon>
        <taxon>Oryzinae</taxon>
        <taxon>Oryza</taxon>
    </lineage>
</organism>
<evidence type="ECO:0000313" key="2">
    <source>
        <dbReference type="Proteomes" id="UP000008022"/>
    </source>
</evidence>
<evidence type="ECO:0000313" key="1">
    <source>
        <dbReference type="EnsemblPlants" id="ORUFI03G04700.1"/>
    </source>
</evidence>
<accession>A0A0E0NQ60</accession>
<reference evidence="1" key="2">
    <citation type="submission" date="2015-06" db="UniProtKB">
        <authorList>
            <consortium name="EnsemblPlants"/>
        </authorList>
    </citation>
    <scope>IDENTIFICATION</scope>
</reference>
<keyword evidence="2" id="KW-1185">Reference proteome</keyword>
<reference evidence="2" key="1">
    <citation type="submission" date="2013-06" db="EMBL/GenBank/DDBJ databases">
        <authorList>
            <person name="Zhao Q."/>
        </authorList>
    </citation>
    <scope>NUCLEOTIDE SEQUENCE</scope>
    <source>
        <strain evidence="2">cv. W1943</strain>
    </source>
</reference>
<dbReference type="Gramene" id="ORUFI03G04700.1">
    <property type="protein sequence ID" value="ORUFI03G04700.1"/>
    <property type="gene ID" value="ORUFI03G04700"/>
</dbReference>
<sequence length="38" mass="4616">MLTARICKVCPTIYHPYTERKPLFYPTNYHPTPYKQIM</sequence>
<dbReference type="AlphaFoldDB" id="A0A0E0NQ60"/>
<dbReference type="STRING" id="4529.A0A0E0NQ60"/>